<sequence>MNHCCLVKKIPDSKIVRKVLQSLLRKFDMKVTAIEEAHDITTLKLDELFGYLLTFETTISDRENKKGKGIAFKSIYEEETIVNQSDNEANMDESIALLTK</sequence>
<accession>A0A5A7V4C8</accession>
<protein>
    <recommendedName>
        <fullName evidence="3">Gag-pol polyprotein</fullName>
    </recommendedName>
</protein>
<evidence type="ECO:0000313" key="2">
    <source>
        <dbReference type="Proteomes" id="UP000321393"/>
    </source>
</evidence>
<reference evidence="1 2" key="1">
    <citation type="submission" date="2019-08" db="EMBL/GenBank/DDBJ databases">
        <title>Draft genome sequences of two oriental melons (Cucumis melo L. var makuwa).</title>
        <authorList>
            <person name="Kwon S.-Y."/>
        </authorList>
    </citation>
    <scope>NUCLEOTIDE SEQUENCE [LARGE SCALE GENOMIC DNA]</scope>
    <source>
        <strain evidence="2">cv. SW 3</strain>
        <tissue evidence="1">Leaf</tissue>
    </source>
</reference>
<name>A0A5A7V4C8_CUCMM</name>
<evidence type="ECO:0008006" key="3">
    <source>
        <dbReference type="Google" id="ProtNLM"/>
    </source>
</evidence>
<organism evidence="1 2">
    <name type="scientific">Cucumis melo var. makuwa</name>
    <name type="common">Oriental melon</name>
    <dbReference type="NCBI Taxonomy" id="1194695"/>
    <lineage>
        <taxon>Eukaryota</taxon>
        <taxon>Viridiplantae</taxon>
        <taxon>Streptophyta</taxon>
        <taxon>Embryophyta</taxon>
        <taxon>Tracheophyta</taxon>
        <taxon>Spermatophyta</taxon>
        <taxon>Magnoliopsida</taxon>
        <taxon>eudicotyledons</taxon>
        <taxon>Gunneridae</taxon>
        <taxon>Pentapetalae</taxon>
        <taxon>rosids</taxon>
        <taxon>fabids</taxon>
        <taxon>Cucurbitales</taxon>
        <taxon>Cucurbitaceae</taxon>
        <taxon>Benincaseae</taxon>
        <taxon>Cucumis</taxon>
    </lineage>
</organism>
<dbReference type="EMBL" id="SSTE01005668">
    <property type="protein sequence ID" value="KAA0060581.1"/>
    <property type="molecule type" value="Genomic_DNA"/>
</dbReference>
<gene>
    <name evidence="1" type="ORF">E6C27_scaffold22G004530</name>
</gene>
<dbReference type="Proteomes" id="UP000321393">
    <property type="component" value="Unassembled WGS sequence"/>
</dbReference>
<dbReference type="AlphaFoldDB" id="A0A5A7V4C8"/>
<dbReference type="OrthoDB" id="1194683at2759"/>
<comment type="caution">
    <text evidence="1">The sequence shown here is derived from an EMBL/GenBank/DDBJ whole genome shotgun (WGS) entry which is preliminary data.</text>
</comment>
<proteinExistence type="predicted"/>
<evidence type="ECO:0000313" key="1">
    <source>
        <dbReference type="EMBL" id="KAA0060581.1"/>
    </source>
</evidence>